<keyword evidence="2" id="KW-1185">Reference proteome</keyword>
<sequence>MFIVVADSINSPKYIPISYDVARFVESWKALSTEFYSLKADHLGVRDKDMDREIRRLVETYGSLMEHISPCPSRAYVKTNVTQLALRNYNALLKYQYGGTNFVLPNIQHHPGLIPSNVNSTTVVVTV</sequence>
<dbReference type="OrthoDB" id="10413407at2759"/>
<organism evidence="1 2">
    <name type="scientific">Opisthorchis felineus</name>
    <dbReference type="NCBI Taxonomy" id="147828"/>
    <lineage>
        <taxon>Eukaryota</taxon>
        <taxon>Metazoa</taxon>
        <taxon>Spiralia</taxon>
        <taxon>Lophotrochozoa</taxon>
        <taxon>Platyhelminthes</taxon>
        <taxon>Trematoda</taxon>
        <taxon>Digenea</taxon>
        <taxon>Opisthorchiida</taxon>
        <taxon>Opisthorchiata</taxon>
        <taxon>Opisthorchiidae</taxon>
        <taxon>Opisthorchis</taxon>
    </lineage>
</organism>
<name>A0A4S2L9G6_OPIFE</name>
<evidence type="ECO:0000313" key="1">
    <source>
        <dbReference type="EMBL" id="TGZ59922.1"/>
    </source>
</evidence>
<evidence type="ECO:0000313" key="2">
    <source>
        <dbReference type="Proteomes" id="UP000308267"/>
    </source>
</evidence>
<reference evidence="1 2" key="1">
    <citation type="journal article" date="2019" name="BMC Genomics">
        <title>New insights from Opisthorchis felineus genome: update on genomics of the epidemiologically important liver flukes.</title>
        <authorList>
            <person name="Ershov N.I."/>
            <person name="Mordvinov V.A."/>
            <person name="Prokhortchouk E.B."/>
            <person name="Pakharukova M.Y."/>
            <person name="Gunbin K.V."/>
            <person name="Ustyantsev K."/>
            <person name="Genaev M.A."/>
            <person name="Blinov A.G."/>
            <person name="Mazur A."/>
            <person name="Boulygina E."/>
            <person name="Tsygankova S."/>
            <person name="Khrameeva E."/>
            <person name="Chekanov N."/>
            <person name="Fan G."/>
            <person name="Xiao A."/>
            <person name="Zhang H."/>
            <person name="Xu X."/>
            <person name="Yang H."/>
            <person name="Solovyev V."/>
            <person name="Lee S.M."/>
            <person name="Liu X."/>
            <person name="Afonnikov D.A."/>
            <person name="Skryabin K.G."/>
        </authorList>
    </citation>
    <scope>NUCLEOTIDE SEQUENCE [LARGE SCALE GENOMIC DNA]</scope>
    <source>
        <strain evidence="1">AK-0245</strain>
        <tissue evidence="1">Whole organism</tissue>
    </source>
</reference>
<dbReference type="Proteomes" id="UP000308267">
    <property type="component" value="Unassembled WGS sequence"/>
</dbReference>
<dbReference type="EMBL" id="SJOL01008661">
    <property type="protein sequence ID" value="TGZ59922.1"/>
    <property type="molecule type" value="Genomic_DNA"/>
</dbReference>
<proteinExistence type="predicted"/>
<accession>A0A4S2L9G6</accession>
<comment type="caution">
    <text evidence="1">The sequence shown here is derived from an EMBL/GenBank/DDBJ whole genome shotgun (WGS) entry which is preliminary data.</text>
</comment>
<protein>
    <submittedName>
        <fullName evidence="1">Uncharacterized protein</fullName>
    </submittedName>
</protein>
<gene>
    <name evidence="1" type="ORF">CRM22_008814</name>
</gene>
<dbReference type="AlphaFoldDB" id="A0A4S2L9G6"/>